<evidence type="ECO:0000256" key="4">
    <source>
        <dbReference type="ARBA" id="ARBA00022989"/>
    </source>
</evidence>
<evidence type="ECO:0000313" key="9">
    <source>
        <dbReference type="Proteomes" id="UP000521676"/>
    </source>
</evidence>
<evidence type="ECO:0000256" key="5">
    <source>
        <dbReference type="ARBA" id="ARBA00023136"/>
    </source>
</evidence>
<organism evidence="7 9">
    <name type="scientific">Candidatus Chlorohelix allophototropha</name>
    <dbReference type="NCBI Taxonomy" id="3003348"/>
    <lineage>
        <taxon>Bacteria</taxon>
        <taxon>Bacillati</taxon>
        <taxon>Chloroflexota</taxon>
        <taxon>Chloroflexia</taxon>
        <taxon>Candidatus Chloroheliales</taxon>
        <taxon>Candidatus Chloroheliaceae</taxon>
        <taxon>Candidatus Chlorohelix</taxon>
    </lineage>
</organism>
<feature type="transmembrane region" description="Helical" evidence="6">
    <location>
        <begin position="151"/>
        <end position="180"/>
    </location>
</feature>
<keyword evidence="10" id="KW-1185">Reference proteome</keyword>
<comment type="subcellular location">
    <subcellularLocation>
        <location evidence="1">Cell membrane</location>
        <topology evidence="1">Multi-pass membrane protein</topology>
    </subcellularLocation>
</comment>
<reference evidence="7 9" key="1">
    <citation type="submission" date="2020-06" db="EMBL/GenBank/DDBJ databases">
        <title>Anoxygenic phototrophic Chloroflexota member uses a Type I reaction center.</title>
        <authorList>
            <person name="Tsuji J.M."/>
            <person name="Shaw N.A."/>
            <person name="Nagashima S."/>
            <person name="Venkiteswaran J."/>
            <person name="Schiff S.L."/>
            <person name="Hanada S."/>
            <person name="Tank M."/>
            <person name="Neufeld J.D."/>
        </authorList>
    </citation>
    <scope>NUCLEOTIDE SEQUENCE [LARGE SCALE GENOMIC DNA]</scope>
    <source>
        <strain evidence="7">L227-S17</strain>
    </source>
</reference>
<dbReference type="AlphaFoldDB" id="A0A8T7M556"/>
<evidence type="ECO:0000256" key="1">
    <source>
        <dbReference type="ARBA" id="ARBA00004651"/>
    </source>
</evidence>
<dbReference type="InterPro" id="IPR001123">
    <property type="entry name" value="LeuE-type"/>
</dbReference>
<dbReference type="Proteomes" id="UP000521676">
    <property type="component" value="Unassembled WGS sequence"/>
</dbReference>
<dbReference type="PANTHER" id="PTHR30086:SF20">
    <property type="entry name" value="ARGININE EXPORTER PROTEIN ARGO-RELATED"/>
    <property type="match status" value="1"/>
</dbReference>
<evidence type="ECO:0000313" key="7">
    <source>
        <dbReference type="EMBL" id="NWJ47247.1"/>
    </source>
</evidence>
<feature type="transmembrane region" description="Helical" evidence="6">
    <location>
        <begin position="41"/>
        <end position="69"/>
    </location>
</feature>
<proteinExistence type="predicted"/>
<dbReference type="Proteomes" id="UP001431572">
    <property type="component" value="Chromosome 2"/>
</dbReference>
<feature type="transmembrane region" description="Helical" evidence="6">
    <location>
        <begin position="192"/>
        <end position="208"/>
    </location>
</feature>
<dbReference type="EMBL" id="CP128400">
    <property type="protein sequence ID" value="WJW69165.1"/>
    <property type="molecule type" value="Genomic_DNA"/>
</dbReference>
<dbReference type="EMBL" id="JACATZ010000003">
    <property type="protein sequence ID" value="NWJ47247.1"/>
    <property type="molecule type" value="Genomic_DNA"/>
</dbReference>
<dbReference type="GO" id="GO:0015171">
    <property type="term" value="F:amino acid transmembrane transporter activity"/>
    <property type="evidence" value="ECO:0007669"/>
    <property type="project" value="TreeGrafter"/>
</dbReference>
<dbReference type="Pfam" id="PF01810">
    <property type="entry name" value="LysE"/>
    <property type="match status" value="1"/>
</dbReference>
<evidence type="ECO:0000256" key="2">
    <source>
        <dbReference type="ARBA" id="ARBA00022475"/>
    </source>
</evidence>
<dbReference type="GO" id="GO:0005886">
    <property type="term" value="C:plasma membrane"/>
    <property type="evidence" value="ECO:0007669"/>
    <property type="project" value="UniProtKB-SubCell"/>
</dbReference>
<reference evidence="8" key="2">
    <citation type="journal article" date="2024" name="Nature">
        <title>Anoxygenic phototroph of the Chloroflexota uses a type I reaction centre.</title>
        <authorList>
            <person name="Tsuji J.M."/>
            <person name="Shaw N.A."/>
            <person name="Nagashima S."/>
            <person name="Venkiteswaran J.J."/>
            <person name="Schiff S.L."/>
            <person name="Watanabe T."/>
            <person name="Fukui M."/>
            <person name="Hanada S."/>
            <person name="Tank M."/>
            <person name="Neufeld J.D."/>
        </authorList>
    </citation>
    <scope>NUCLEOTIDE SEQUENCE</scope>
    <source>
        <strain evidence="8">L227-S17</strain>
    </source>
</reference>
<gene>
    <name evidence="7" type="ORF">HXX08_15400</name>
    <name evidence="8" type="ORF">OZ401_002761</name>
</gene>
<protein>
    <submittedName>
        <fullName evidence="7">LysE family translocator</fullName>
    </submittedName>
</protein>
<keyword evidence="4 6" id="KW-1133">Transmembrane helix</keyword>
<evidence type="ECO:0000313" key="10">
    <source>
        <dbReference type="Proteomes" id="UP001431572"/>
    </source>
</evidence>
<feature type="transmembrane region" description="Helical" evidence="6">
    <location>
        <begin position="6"/>
        <end position="29"/>
    </location>
</feature>
<dbReference type="PANTHER" id="PTHR30086">
    <property type="entry name" value="ARGININE EXPORTER PROTEIN ARGO"/>
    <property type="match status" value="1"/>
</dbReference>
<name>A0A8T7M556_9CHLR</name>
<keyword evidence="3 6" id="KW-0812">Transmembrane</keyword>
<evidence type="ECO:0000313" key="8">
    <source>
        <dbReference type="EMBL" id="WJW69165.1"/>
    </source>
</evidence>
<evidence type="ECO:0000256" key="6">
    <source>
        <dbReference type="SAM" id="Phobius"/>
    </source>
</evidence>
<dbReference type="PIRSF" id="PIRSF006324">
    <property type="entry name" value="LeuE"/>
    <property type="match status" value="1"/>
</dbReference>
<accession>A0A8T7M556</accession>
<dbReference type="RefSeq" id="WP_341471053.1">
    <property type="nucleotide sequence ID" value="NZ_CP128400.1"/>
</dbReference>
<evidence type="ECO:0000256" key="3">
    <source>
        <dbReference type="ARBA" id="ARBA00022692"/>
    </source>
</evidence>
<feature type="transmembrane region" description="Helical" evidence="6">
    <location>
        <begin position="114"/>
        <end position="139"/>
    </location>
</feature>
<sequence length="211" mass="22485">MPEFTTLLAFSFASFVLAITPGPAMILIISSTVSQNFKAGLVTAISSGLGLYLHAVAVAFGLSALLLAVPVAFDIIKIAGALYLIYLGLQTILSKAALLDVEDENRVDASSKSLIYQGLTAAVLNPKVALFFMAFLPQFVRPERGEVTGQILFLGIIFTLVVTLVGLGIALAASYAAALLKRNRNVVKVQNWVFGSVFIAFGAQLFFAEHK</sequence>
<keyword evidence="2" id="KW-1003">Cell membrane</keyword>
<keyword evidence="5 6" id="KW-0472">Membrane</keyword>